<reference evidence="3" key="1">
    <citation type="submission" date="2022-05" db="EMBL/GenBank/DDBJ databases">
        <title>The Musa troglodytarum L. genome provides insights into the mechanism of non-climacteric behaviour and enrichment of carotenoids.</title>
        <authorList>
            <person name="Wang J."/>
        </authorList>
    </citation>
    <scope>NUCLEOTIDE SEQUENCE</scope>
    <source>
        <tissue evidence="3">Leaf</tissue>
    </source>
</reference>
<evidence type="ECO:0000313" key="3">
    <source>
        <dbReference type="EMBL" id="URD71841.1"/>
    </source>
</evidence>
<dbReference type="EMBL" id="CP097502">
    <property type="protein sequence ID" value="URD71841.1"/>
    <property type="molecule type" value="Genomic_DNA"/>
</dbReference>
<feature type="transmembrane region" description="Helical" evidence="1">
    <location>
        <begin position="16"/>
        <end position="38"/>
    </location>
</feature>
<evidence type="ECO:0000256" key="1">
    <source>
        <dbReference type="SAM" id="Phobius"/>
    </source>
</evidence>
<evidence type="ECO:0000313" key="4">
    <source>
        <dbReference type="Proteomes" id="UP001055439"/>
    </source>
</evidence>
<feature type="domain" description="DUF4220" evidence="2">
    <location>
        <begin position="13"/>
        <end position="84"/>
    </location>
</feature>
<dbReference type="OrthoDB" id="1189310at2759"/>
<keyword evidence="1" id="KW-1133">Transmembrane helix</keyword>
<keyword evidence="1" id="KW-0472">Membrane</keyword>
<gene>
    <name evidence="3" type="ORF">MUK42_08410</name>
</gene>
<proteinExistence type="predicted"/>
<keyword evidence="1" id="KW-0812">Transmembrane</keyword>
<keyword evidence="4" id="KW-1185">Reference proteome</keyword>
<dbReference type="PANTHER" id="PTHR31325">
    <property type="entry name" value="OS01G0798800 PROTEIN-RELATED"/>
    <property type="match status" value="1"/>
</dbReference>
<feature type="transmembrane region" description="Helical" evidence="1">
    <location>
        <begin position="44"/>
        <end position="63"/>
    </location>
</feature>
<accession>A0A9E7E7L5</accession>
<dbReference type="Pfam" id="PF13968">
    <property type="entry name" value="DUF4220"/>
    <property type="match status" value="1"/>
</dbReference>
<dbReference type="AlphaFoldDB" id="A0A9E7E7L5"/>
<name>A0A9E7E7L5_9LILI</name>
<protein>
    <recommendedName>
        <fullName evidence="2">DUF4220 domain-containing protein</fullName>
    </recommendedName>
</protein>
<sequence>MEIFPYRWSTLNEDRLAFWSPFLLLHLGGPDTITAFALEDNELWMRHLMGLVFQVAVAFYVFVDSLSETRLTAPAAMMFLAGILN</sequence>
<dbReference type="InterPro" id="IPR025315">
    <property type="entry name" value="DUF4220"/>
</dbReference>
<evidence type="ECO:0000259" key="2">
    <source>
        <dbReference type="Pfam" id="PF13968"/>
    </source>
</evidence>
<dbReference type="Proteomes" id="UP001055439">
    <property type="component" value="Chromosome 1"/>
</dbReference>
<organism evidence="3 4">
    <name type="scientific">Musa troglodytarum</name>
    <name type="common">fe'i banana</name>
    <dbReference type="NCBI Taxonomy" id="320322"/>
    <lineage>
        <taxon>Eukaryota</taxon>
        <taxon>Viridiplantae</taxon>
        <taxon>Streptophyta</taxon>
        <taxon>Embryophyta</taxon>
        <taxon>Tracheophyta</taxon>
        <taxon>Spermatophyta</taxon>
        <taxon>Magnoliopsida</taxon>
        <taxon>Liliopsida</taxon>
        <taxon>Zingiberales</taxon>
        <taxon>Musaceae</taxon>
        <taxon>Musa</taxon>
    </lineage>
</organism>